<dbReference type="Gene3D" id="1.20.1550.10">
    <property type="entry name" value="DsbB-like"/>
    <property type="match status" value="1"/>
</dbReference>
<evidence type="ECO:0000256" key="5">
    <source>
        <dbReference type="SAM" id="Phobius"/>
    </source>
</evidence>
<keyword evidence="3 5" id="KW-1133">Transmembrane helix</keyword>
<keyword evidence="2 5" id="KW-0812">Transmembrane</keyword>
<keyword evidence="4 5" id="KW-0472">Membrane</keyword>
<feature type="transmembrane region" description="Helical" evidence="5">
    <location>
        <begin position="151"/>
        <end position="170"/>
    </location>
</feature>
<evidence type="ECO:0000256" key="3">
    <source>
        <dbReference type="ARBA" id="ARBA00022989"/>
    </source>
</evidence>
<comment type="subcellular location">
    <subcellularLocation>
        <location evidence="1">Membrane</location>
        <topology evidence="1">Multi-pass membrane protein</topology>
    </subcellularLocation>
</comment>
<evidence type="ECO:0000256" key="4">
    <source>
        <dbReference type="ARBA" id="ARBA00023136"/>
    </source>
</evidence>
<dbReference type="Proteomes" id="UP001166585">
    <property type="component" value="Unassembled WGS sequence"/>
</dbReference>
<dbReference type="EMBL" id="JAHCQH010000012">
    <property type="protein sequence ID" value="MBS9475902.1"/>
    <property type="molecule type" value="Genomic_DNA"/>
</dbReference>
<comment type="caution">
    <text evidence="6">The sequence shown here is derived from an EMBL/GenBank/DDBJ whole genome shotgun (WGS) entry which is preliminary data.</text>
</comment>
<dbReference type="SUPFAM" id="SSF158442">
    <property type="entry name" value="DsbB-like"/>
    <property type="match status" value="1"/>
</dbReference>
<name>A0ABS5R696_9HYPH</name>
<feature type="transmembrane region" description="Helical" evidence="5">
    <location>
        <begin position="21"/>
        <end position="40"/>
    </location>
</feature>
<accession>A0ABS5R696</accession>
<evidence type="ECO:0000256" key="2">
    <source>
        <dbReference type="ARBA" id="ARBA00022692"/>
    </source>
</evidence>
<dbReference type="Pfam" id="PF02600">
    <property type="entry name" value="DsbB"/>
    <property type="match status" value="1"/>
</dbReference>
<evidence type="ECO:0000313" key="7">
    <source>
        <dbReference type="Proteomes" id="UP001166585"/>
    </source>
</evidence>
<dbReference type="InterPro" id="IPR003752">
    <property type="entry name" value="DiS_bond_form_DsbB/BdbC"/>
</dbReference>
<evidence type="ECO:0000256" key="1">
    <source>
        <dbReference type="ARBA" id="ARBA00004141"/>
    </source>
</evidence>
<evidence type="ECO:0000313" key="6">
    <source>
        <dbReference type="EMBL" id="MBS9475902.1"/>
    </source>
</evidence>
<keyword evidence="7" id="KW-1185">Reference proteome</keyword>
<dbReference type="InterPro" id="IPR023380">
    <property type="entry name" value="DsbB-like_sf"/>
</dbReference>
<reference evidence="6" key="1">
    <citation type="submission" date="2021-05" db="EMBL/GenBank/DDBJ databases">
        <authorList>
            <person name="Sun Q."/>
            <person name="Inoue M."/>
        </authorList>
    </citation>
    <scope>NUCLEOTIDE SEQUENCE</scope>
    <source>
        <strain evidence="6">VKM B-3255</strain>
    </source>
</reference>
<feature type="transmembrane region" description="Helical" evidence="5">
    <location>
        <begin position="46"/>
        <end position="69"/>
    </location>
</feature>
<sequence length="213" mass="23051">MDESELPPRAAHFGLSPALSRGLNALGVMSVSLVLILAFVDQISHGDFPCTLCIMQRVGFIGVATGLCLNLRFGPRPSHYAIALLSAMIGGFVSARQALLHLAPATRVYGEPALDMHFYTWALTLFCIIIAGCTFLLLFDRQGPQVRRGRRRLSPFGFTALFVISILTLVNGLSTVMECGTGGCPEDPANYRLLEKIAPLAAWLSHAATEQPH</sequence>
<organism evidence="6 7">
    <name type="scientific">Ancylobacter radicis</name>
    <dbReference type="NCBI Taxonomy" id="2836179"/>
    <lineage>
        <taxon>Bacteria</taxon>
        <taxon>Pseudomonadati</taxon>
        <taxon>Pseudomonadota</taxon>
        <taxon>Alphaproteobacteria</taxon>
        <taxon>Hyphomicrobiales</taxon>
        <taxon>Xanthobacteraceae</taxon>
        <taxon>Ancylobacter</taxon>
    </lineage>
</organism>
<feature type="transmembrane region" description="Helical" evidence="5">
    <location>
        <begin position="81"/>
        <end position="99"/>
    </location>
</feature>
<proteinExistence type="predicted"/>
<feature type="transmembrane region" description="Helical" evidence="5">
    <location>
        <begin position="119"/>
        <end position="139"/>
    </location>
</feature>
<gene>
    <name evidence="6" type="ORF">KIP89_02150</name>
</gene>
<protein>
    <submittedName>
        <fullName evidence="6">Disulfide bond formation protein B</fullName>
    </submittedName>
</protein>